<evidence type="ECO:0000256" key="2">
    <source>
        <dbReference type="ARBA" id="ARBA00022729"/>
    </source>
</evidence>
<comment type="similarity">
    <text evidence="1">Belongs to the leucine-binding protein family.</text>
</comment>
<organism evidence="5 6">
    <name type="scientific">Sporichthya brevicatena</name>
    <dbReference type="NCBI Taxonomy" id="171442"/>
    <lineage>
        <taxon>Bacteria</taxon>
        <taxon>Bacillati</taxon>
        <taxon>Actinomycetota</taxon>
        <taxon>Actinomycetes</taxon>
        <taxon>Sporichthyales</taxon>
        <taxon>Sporichthyaceae</taxon>
        <taxon>Sporichthya</taxon>
    </lineage>
</organism>
<feature type="signal peptide" evidence="3">
    <location>
        <begin position="1"/>
        <end position="20"/>
    </location>
</feature>
<comment type="caution">
    <text evidence="5">The sequence shown here is derived from an EMBL/GenBank/DDBJ whole genome shotgun (WGS) entry which is preliminary data.</text>
</comment>
<dbReference type="InterPro" id="IPR028082">
    <property type="entry name" value="Peripla_BP_I"/>
</dbReference>
<evidence type="ECO:0000313" key="6">
    <source>
        <dbReference type="Proteomes" id="UP001500957"/>
    </source>
</evidence>
<proteinExistence type="inferred from homology"/>
<feature type="chain" id="PRO_5045391488" evidence="3">
    <location>
        <begin position="21"/>
        <end position="420"/>
    </location>
</feature>
<evidence type="ECO:0000313" key="5">
    <source>
        <dbReference type="EMBL" id="GAA0634426.1"/>
    </source>
</evidence>
<dbReference type="PANTHER" id="PTHR47235:SF1">
    <property type="entry name" value="BLR6548 PROTEIN"/>
    <property type="match status" value="1"/>
</dbReference>
<reference evidence="5 6" key="1">
    <citation type="journal article" date="2019" name="Int. J. Syst. Evol. Microbiol.">
        <title>The Global Catalogue of Microorganisms (GCM) 10K type strain sequencing project: providing services to taxonomists for standard genome sequencing and annotation.</title>
        <authorList>
            <consortium name="The Broad Institute Genomics Platform"/>
            <consortium name="The Broad Institute Genome Sequencing Center for Infectious Disease"/>
            <person name="Wu L."/>
            <person name="Ma J."/>
        </authorList>
    </citation>
    <scope>NUCLEOTIDE SEQUENCE [LARGE SCALE GENOMIC DNA]</scope>
    <source>
        <strain evidence="5 6">JCM 10671</strain>
    </source>
</reference>
<name>A0ABN1H9J5_9ACTN</name>
<dbReference type="Gene3D" id="3.40.50.2300">
    <property type="match status" value="2"/>
</dbReference>
<keyword evidence="2 3" id="KW-0732">Signal</keyword>
<sequence>MSRAVATTAACLAGALLLTACGGGGDEVTSGGVGSDGVRTGPGVTDETIRLGVMTDLTGPFKDLSTTLQIGHHMWANEVNAAGGICNRQVAIETLDHGYQADTATIQFPDIEPKVAGFLEVLGASVIAALSPDINEKEVTTLAVTWSSELLGQPYVTIVGTTFDLEMINGLDWLLEKNKIAKGDTIGHIYVEGDYGTNGLAGSRYFAKQNGLTVAAEKITATDTDMKSIVTKFKSQGVKAIALSVTPPQTASAAVNNAGLGLDVPMIGNSVSFAPVLLDTPAAKALTRLYIAASAVPYDSPVPRAKALAKQFEAENPNERPTFAVQYGYAQGLIWNQILTTACAAKDLTRGGIIAALRSHRSLSTDKLVSKLDFSKPGAPSSRDVYIAQVDPGTPGGMKQVQALKQYKDAATYRTPTERP</sequence>
<dbReference type="InterPro" id="IPR028081">
    <property type="entry name" value="Leu-bd"/>
</dbReference>
<dbReference type="PANTHER" id="PTHR47235">
    <property type="entry name" value="BLR6548 PROTEIN"/>
    <property type="match status" value="1"/>
</dbReference>
<evidence type="ECO:0000256" key="1">
    <source>
        <dbReference type="ARBA" id="ARBA00010062"/>
    </source>
</evidence>
<dbReference type="EMBL" id="BAAAHE010000047">
    <property type="protein sequence ID" value="GAA0634426.1"/>
    <property type="molecule type" value="Genomic_DNA"/>
</dbReference>
<dbReference type="PROSITE" id="PS51257">
    <property type="entry name" value="PROKAR_LIPOPROTEIN"/>
    <property type="match status" value="1"/>
</dbReference>
<accession>A0ABN1H9J5</accession>
<keyword evidence="6" id="KW-1185">Reference proteome</keyword>
<gene>
    <name evidence="5" type="ORF">GCM10009547_43050</name>
</gene>
<feature type="domain" description="Leucine-binding protein" evidence="4">
    <location>
        <begin position="48"/>
        <end position="393"/>
    </location>
</feature>
<dbReference type="Pfam" id="PF13458">
    <property type="entry name" value="Peripla_BP_6"/>
    <property type="match status" value="1"/>
</dbReference>
<evidence type="ECO:0000256" key="3">
    <source>
        <dbReference type="SAM" id="SignalP"/>
    </source>
</evidence>
<dbReference type="SUPFAM" id="SSF53822">
    <property type="entry name" value="Periplasmic binding protein-like I"/>
    <property type="match status" value="1"/>
</dbReference>
<protein>
    <submittedName>
        <fullName evidence="5">ABC transporter substrate-binding protein</fullName>
    </submittedName>
</protein>
<dbReference type="RefSeq" id="WP_344608669.1">
    <property type="nucleotide sequence ID" value="NZ_BAAAHE010000047.1"/>
</dbReference>
<dbReference type="Proteomes" id="UP001500957">
    <property type="component" value="Unassembled WGS sequence"/>
</dbReference>
<evidence type="ECO:0000259" key="4">
    <source>
        <dbReference type="Pfam" id="PF13458"/>
    </source>
</evidence>